<proteinExistence type="predicted"/>
<feature type="non-terminal residue" evidence="1">
    <location>
        <position position="156"/>
    </location>
</feature>
<evidence type="ECO:0000313" key="1">
    <source>
        <dbReference type="EMBL" id="OTF71426.1"/>
    </source>
</evidence>
<name>A0A1Y3AVE8_EURMA</name>
<gene>
    <name evidence="1" type="ORF">BLA29_011751</name>
</gene>
<dbReference type="EMBL" id="MUJZ01061171">
    <property type="protein sequence ID" value="OTF71426.1"/>
    <property type="molecule type" value="Genomic_DNA"/>
</dbReference>
<protein>
    <submittedName>
        <fullName evidence="1">Uncharacterized protein</fullName>
    </submittedName>
</protein>
<keyword evidence="2" id="KW-1185">Reference proteome</keyword>
<organism evidence="1 2">
    <name type="scientific">Euroglyphus maynei</name>
    <name type="common">Mayne's house dust mite</name>
    <dbReference type="NCBI Taxonomy" id="6958"/>
    <lineage>
        <taxon>Eukaryota</taxon>
        <taxon>Metazoa</taxon>
        <taxon>Ecdysozoa</taxon>
        <taxon>Arthropoda</taxon>
        <taxon>Chelicerata</taxon>
        <taxon>Arachnida</taxon>
        <taxon>Acari</taxon>
        <taxon>Acariformes</taxon>
        <taxon>Sarcoptiformes</taxon>
        <taxon>Astigmata</taxon>
        <taxon>Psoroptidia</taxon>
        <taxon>Analgoidea</taxon>
        <taxon>Pyroglyphidae</taxon>
        <taxon>Pyroglyphinae</taxon>
        <taxon>Euroglyphus</taxon>
    </lineage>
</organism>
<evidence type="ECO:0000313" key="2">
    <source>
        <dbReference type="Proteomes" id="UP000194236"/>
    </source>
</evidence>
<sequence>MDLLNFRTSFDRKDELWCQFSAFIETIVAFLLHHDETRSLIRWISDEKKSNQINDDEILKQLDANVEFRKIISKYYDEYYTGENVTVDFRKDHKKANEIFDDSKIRIDEKNWSEALNLISKAVRFCLPESDDNLLAKLYDKRSIVFYQLEKYPDCI</sequence>
<comment type="caution">
    <text evidence="1">The sequence shown here is derived from an EMBL/GenBank/DDBJ whole genome shotgun (WGS) entry which is preliminary data.</text>
</comment>
<dbReference type="Proteomes" id="UP000194236">
    <property type="component" value="Unassembled WGS sequence"/>
</dbReference>
<accession>A0A1Y3AVE8</accession>
<reference evidence="1 2" key="1">
    <citation type="submission" date="2017-03" db="EMBL/GenBank/DDBJ databases">
        <title>Genome Survey of Euroglyphus maynei.</title>
        <authorList>
            <person name="Arlian L.G."/>
            <person name="Morgan M.S."/>
            <person name="Rider S.D."/>
        </authorList>
    </citation>
    <scope>NUCLEOTIDE SEQUENCE [LARGE SCALE GENOMIC DNA]</scope>
    <source>
        <strain evidence="1">Arlian Lab</strain>
        <tissue evidence="1">Whole body</tissue>
    </source>
</reference>
<dbReference type="AlphaFoldDB" id="A0A1Y3AVE8"/>